<organism evidence="5 6">
    <name type="scientific">Actinomycetospora cinnamomea</name>
    <dbReference type="NCBI Taxonomy" id="663609"/>
    <lineage>
        <taxon>Bacteria</taxon>
        <taxon>Bacillati</taxon>
        <taxon>Actinomycetota</taxon>
        <taxon>Actinomycetes</taxon>
        <taxon>Pseudonocardiales</taxon>
        <taxon>Pseudonocardiaceae</taxon>
        <taxon>Actinomycetospora</taxon>
    </lineage>
</organism>
<dbReference type="AlphaFoldDB" id="A0A2U1EXW3"/>
<feature type="domain" description="Glycosyltransferase subfamily 4-like N-terminal" evidence="4">
    <location>
        <begin position="42"/>
        <end position="202"/>
    </location>
</feature>
<dbReference type="SUPFAM" id="SSF53756">
    <property type="entry name" value="UDP-Glycosyltransferase/glycogen phosphorylase"/>
    <property type="match status" value="1"/>
</dbReference>
<dbReference type="Pfam" id="PF13439">
    <property type="entry name" value="Glyco_transf_4"/>
    <property type="match status" value="1"/>
</dbReference>
<dbReference type="Pfam" id="PF13692">
    <property type="entry name" value="Glyco_trans_1_4"/>
    <property type="match status" value="1"/>
</dbReference>
<dbReference type="GO" id="GO:0016758">
    <property type="term" value="F:hexosyltransferase activity"/>
    <property type="evidence" value="ECO:0007669"/>
    <property type="project" value="TreeGrafter"/>
</dbReference>
<dbReference type="Gene3D" id="3.40.50.2000">
    <property type="entry name" value="Glycogen Phosphorylase B"/>
    <property type="match status" value="2"/>
</dbReference>
<dbReference type="RefSeq" id="WP_207787386.1">
    <property type="nucleotide sequence ID" value="NZ_QEKW01000017.1"/>
</dbReference>
<evidence type="ECO:0000256" key="1">
    <source>
        <dbReference type="ARBA" id="ARBA00022676"/>
    </source>
</evidence>
<feature type="region of interest" description="Disordered" evidence="3">
    <location>
        <begin position="1"/>
        <end position="32"/>
    </location>
</feature>
<dbReference type="GO" id="GO:1901137">
    <property type="term" value="P:carbohydrate derivative biosynthetic process"/>
    <property type="evidence" value="ECO:0007669"/>
    <property type="project" value="UniProtKB-ARBA"/>
</dbReference>
<sequence>MDADEVRLPRGPTAGLEGRIPTPRRSPDAAPHVLHVAQPPDGGVPEYVAAVAIDQARRGWRVSVAAPPQGTVRRRLDGDRAEASLVPWSAGRGTRSLRRDVRSLAELVRVAQPDVVHLHSSTAGLAGRLVVRGRIPTIFQPHAWSWQAVPPVAAPVLRAGERRALRWTSALVCVGHDEAETGRRAGLGHRLRVVRSGVDLERYRPVGAAERAATRAELGLPAAAPVVVCVGRCTRQKGQDVLVAAWPAVRAACPTAILVLVGDVQRGGVRIPSGTAGIRQVGPVDDVRPWYAAADVVVVPSRWEGLALTVLEAMACGRPVVASDVDGIREVLDDGLDEDAAPPEAGALVPPADPPALADAVVARLRDDERRRREGEAARGRAERFDVAVTHEELAGLTAEVAGLLRTARSASGTPAPTRGSAGTRRHRWGSSP</sequence>
<protein>
    <submittedName>
        <fullName evidence="5">Glycosyltransferase involved in cell wall biosynthesis</fullName>
    </submittedName>
</protein>
<keyword evidence="1" id="KW-0328">Glycosyltransferase</keyword>
<dbReference type="EMBL" id="QEKW01000017">
    <property type="protein sequence ID" value="PVZ04580.1"/>
    <property type="molecule type" value="Genomic_DNA"/>
</dbReference>
<evidence type="ECO:0000256" key="2">
    <source>
        <dbReference type="ARBA" id="ARBA00022679"/>
    </source>
</evidence>
<accession>A0A2U1EXW3</accession>
<name>A0A2U1EXW3_9PSEU</name>
<dbReference type="Proteomes" id="UP000245639">
    <property type="component" value="Unassembled WGS sequence"/>
</dbReference>
<evidence type="ECO:0000256" key="3">
    <source>
        <dbReference type="SAM" id="MobiDB-lite"/>
    </source>
</evidence>
<keyword evidence="2 5" id="KW-0808">Transferase</keyword>
<feature type="compositionally biased region" description="Basic residues" evidence="3">
    <location>
        <begin position="424"/>
        <end position="433"/>
    </location>
</feature>
<reference evidence="5 6" key="1">
    <citation type="submission" date="2018-04" db="EMBL/GenBank/DDBJ databases">
        <title>Genomic Encyclopedia of Type Strains, Phase IV (KMG-IV): sequencing the most valuable type-strain genomes for metagenomic binning, comparative biology and taxonomic classification.</title>
        <authorList>
            <person name="Goeker M."/>
        </authorList>
    </citation>
    <scope>NUCLEOTIDE SEQUENCE [LARGE SCALE GENOMIC DNA]</scope>
    <source>
        <strain evidence="5 6">DSM 45771</strain>
    </source>
</reference>
<dbReference type="PANTHER" id="PTHR45947:SF3">
    <property type="entry name" value="SULFOQUINOVOSYL TRANSFERASE SQD2"/>
    <property type="match status" value="1"/>
</dbReference>
<dbReference type="InterPro" id="IPR050194">
    <property type="entry name" value="Glycosyltransferase_grp1"/>
</dbReference>
<proteinExistence type="predicted"/>
<gene>
    <name evidence="5" type="ORF">C8D89_11733</name>
</gene>
<evidence type="ECO:0000313" key="6">
    <source>
        <dbReference type="Proteomes" id="UP000245639"/>
    </source>
</evidence>
<keyword evidence="6" id="KW-1185">Reference proteome</keyword>
<evidence type="ECO:0000259" key="4">
    <source>
        <dbReference type="Pfam" id="PF13439"/>
    </source>
</evidence>
<dbReference type="PANTHER" id="PTHR45947">
    <property type="entry name" value="SULFOQUINOVOSYL TRANSFERASE SQD2"/>
    <property type="match status" value="1"/>
</dbReference>
<dbReference type="InterPro" id="IPR028098">
    <property type="entry name" value="Glyco_trans_4-like_N"/>
</dbReference>
<evidence type="ECO:0000313" key="5">
    <source>
        <dbReference type="EMBL" id="PVZ04580.1"/>
    </source>
</evidence>
<comment type="caution">
    <text evidence="5">The sequence shown here is derived from an EMBL/GenBank/DDBJ whole genome shotgun (WGS) entry which is preliminary data.</text>
</comment>
<feature type="region of interest" description="Disordered" evidence="3">
    <location>
        <begin position="408"/>
        <end position="433"/>
    </location>
</feature>